<dbReference type="SUPFAM" id="SSF63380">
    <property type="entry name" value="Riboflavin synthase domain-like"/>
    <property type="match status" value="1"/>
</dbReference>
<dbReference type="InterPro" id="IPR003097">
    <property type="entry name" value="CysJ-like_FAD-binding"/>
</dbReference>
<keyword evidence="5" id="KW-1185">Reference proteome</keyword>
<dbReference type="Pfam" id="PF00667">
    <property type="entry name" value="FAD_binding_1"/>
    <property type="match status" value="1"/>
</dbReference>
<dbReference type="EMBL" id="JBBPBN010000012">
    <property type="protein sequence ID" value="KAK9027458.1"/>
    <property type="molecule type" value="Genomic_DNA"/>
</dbReference>
<comment type="caution">
    <text evidence="4">The sequence shown here is derived from an EMBL/GenBank/DDBJ whole genome shotgun (WGS) entry which is preliminary data.</text>
</comment>
<dbReference type="Proteomes" id="UP001396334">
    <property type="component" value="Unassembled WGS sequence"/>
</dbReference>
<proteinExistence type="predicted"/>
<dbReference type="PANTHER" id="PTHR19384:SF10">
    <property type="entry name" value="NADPH-DEPENDENT DIFLAVIN OXIDOREDUCTASE 1"/>
    <property type="match status" value="1"/>
</dbReference>
<evidence type="ECO:0000313" key="4">
    <source>
        <dbReference type="EMBL" id="KAK9027458.1"/>
    </source>
</evidence>
<dbReference type="InterPro" id="IPR017938">
    <property type="entry name" value="Riboflavin_synthase-like_b-brl"/>
</dbReference>
<evidence type="ECO:0000259" key="3">
    <source>
        <dbReference type="Pfam" id="PF13966"/>
    </source>
</evidence>
<feature type="domain" description="Reverse transcriptase zinc-binding" evidence="3">
    <location>
        <begin position="158"/>
        <end position="245"/>
    </location>
</feature>
<evidence type="ECO:0000256" key="1">
    <source>
        <dbReference type="ARBA" id="ARBA00022630"/>
    </source>
</evidence>
<keyword evidence="1" id="KW-0285">Flavoprotein</keyword>
<sequence>MPFEWLVQLVPPLKNRAFSISSSPLTHPDQVHLTVDVVSWTTPFKRKRRGLCSTWLASIDPEQSMNVLSHSSDFFAFLVPTNDPWLPGPGDGRLNSEVINISYTIVSDLVDTSTGSWKYGVIEDLFEGNIRVRIRSIPLSSLNLPDELIWRHDGIRVYTMKNGYRLLLDEHDTGSAIISDSLSCFYNILWSTNLPAKILITMWQVVNNFLLTFANLQLRQLNVCNICPLCQHLNESVEHFMRNCPPELVVKFNFDSAFSSQAKTATSRVLGRNTNSLIMAGCSVSHRDVADAFIAEALPGK</sequence>
<evidence type="ECO:0000259" key="2">
    <source>
        <dbReference type="Pfam" id="PF00667"/>
    </source>
</evidence>
<organism evidence="4 5">
    <name type="scientific">Hibiscus sabdariffa</name>
    <name type="common">roselle</name>
    <dbReference type="NCBI Taxonomy" id="183260"/>
    <lineage>
        <taxon>Eukaryota</taxon>
        <taxon>Viridiplantae</taxon>
        <taxon>Streptophyta</taxon>
        <taxon>Embryophyta</taxon>
        <taxon>Tracheophyta</taxon>
        <taxon>Spermatophyta</taxon>
        <taxon>Magnoliopsida</taxon>
        <taxon>eudicotyledons</taxon>
        <taxon>Gunneridae</taxon>
        <taxon>Pentapetalae</taxon>
        <taxon>rosids</taxon>
        <taxon>malvids</taxon>
        <taxon>Malvales</taxon>
        <taxon>Malvaceae</taxon>
        <taxon>Malvoideae</taxon>
        <taxon>Hibiscus</taxon>
    </lineage>
</organism>
<name>A0ABR2SR99_9ROSI</name>
<protein>
    <recommendedName>
        <fullName evidence="6">Reverse transcriptase zinc-binding domain-containing protein</fullName>
    </recommendedName>
</protein>
<evidence type="ECO:0008006" key="6">
    <source>
        <dbReference type="Google" id="ProtNLM"/>
    </source>
</evidence>
<gene>
    <name evidence="4" type="ORF">V6N11_067293</name>
</gene>
<feature type="domain" description="Sulfite reductase [NADPH] flavoprotein alpha-component-like FAD-binding" evidence="2">
    <location>
        <begin position="1"/>
        <end position="55"/>
    </location>
</feature>
<dbReference type="PANTHER" id="PTHR19384">
    <property type="entry name" value="NITRIC OXIDE SYNTHASE-RELATED"/>
    <property type="match status" value="1"/>
</dbReference>
<dbReference type="Gene3D" id="2.40.30.10">
    <property type="entry name" value="Translation factors"/>
    <property type="match status" value="1"/>
</dbReference>
<reference evidence="4 5" key="1">
    <citation type="journal article" date="2024" name="G3 (Bethesda)">
        <title>Genome assembly of Hibiscus sabdariffa L. provides insights into metabolisms of medicinal natural products.</title>
        <authorList>
            <person name="Kim T."/>
        </authorList>
    </citation>
    <scope>NUCLEOTIDE SEQUENCE [LARGE SCALE GENOMIC DNA]</scope>
    <source>
        <strain evidence="4">TK-2024</strain>
        <tissue evidence="4">Old leaves</tissue>
    </source>
</reference>
<accession>A0ABR2SR99</accession>
<dbReference type="InterPro" id="IPR026960">
    <property type="entry name" value="RVT-Znf"/>
</dbReference>
<dbReference type="Pfam" id="PF13966">
    <property type="entry name" value="zf-RVT"/>
    <property type="match status" value="1"/>
</dbReference>
<evidence type="ECO:0000313" key="5">
    <source>
        <dbReference type="Proteomes" id="UP001396334"/>
    </source>
</evidence>